<feature type="domain" description="ABC transporter" evidence="14">
    <location>
        <begin position="1874"/>
        <end position="2108"/>
    </location>
</feature>
<feature type="transmembrane region" description="Helical" evidence="13">
    <location>
        <begin position="111"/>
        <end position="128"/>
    </location>
</feature>
<dbReference type="FunFam" id="1.20.1560.10:FF:000230">
    <property type="entry name" value="AGAP008437-PA"/>
    <property type="match status" value="1"/>
</dbReference>
<dbReference type="InterPro" id="IPR056227">
    <property type="entry name" value="TMD0_ABC"/>
</dbReference>
<feature type="transmembrane region" description="Helical" evidence="13">
    <location>
        <begin position="560"/>
        <end position="580"/>
    </location>
</feature>
<evidence type="ECO:0000256" key="9">
    <source>
        <dbReference type="ARBA" id="ARBA00023136"/>
    </source>
</evidence>
<dbReference type="InterPro" id="IPR036640">
    <property type="entry name" value="ABC1_TM_sf"/>
</dbReference>
<dbReference type="SUPFAM" id="SSF52540">
    <property type="entry name" value="P-loop containing nucleoside triphosphate hydrolases"/>
    <property type="match status" value="2"/>
</dbReference>
<dbReference type="CDD" id="cd03250">
    <property type="entry name" value="ABCC_MRP_domain1"/>
    <property type="match status" value="1"/>
</dbReference>
<dbReference type="Proteomes" id="UP000000304">
    <property type="component" value="Chromosome 2L"/>
</dbReference>
<evidence type="ECO:0000256" key="12">
    <source>
        <dbReference type="SAM" id="MobiDB-lite"/>
    </source>
</evidence>
<keyword evidence="7" id="KW-0067">ATP-binding</keyword>
<dbReference type="InterPro" id="IPR027417">
    <property type="entry name" value="P-loop_NTPase"/>
</dbReference>
<feature type="transmembrane region" description="Helical" evidence="13">
    <location>
        <begin position="474"/>
        <end position="492"/>
    </location>
</feature>
<dbReference type="SUPFAM" id="SSF90123">
    <property type="entry name" value="ABC transporter transmembrane region"/>
    <property type="match status" value="8"/>
</dbReference>
<evidence type="ECO:0000256" key="1">
    <source>
        <dbReference type="ARBA" id="ARBA00004128"/>
    </source>
</evidence>
<evidence type="ECO:0000256" key="11">
    <source>
        <dbReference type="ARBA" id="ARBA00047523"/>
    </source>
</evidence>
<dbReference type="Gene3D" id="1.20.1560.10">
    <property type="entry name" value="ABC transporter type 1, transmembrane domain"/>
    <property type="match status" value="8"/>
</dbReference>
<comment type="similarity">
    <text evidence="2">Belongs to the ABC transporter superfamily. ABCC family. Conjugate transporter (TC 3.A.1.208) subfamily.</text>
</comment>
<evidence type="ECO:0000256" key="7">
    <source>
        <dbReference type="ARBA" id="ARBA00022840"/>
    </source>
</evidence>
<feature type="transmembrane region" description="Helical" evidence="13">
    <location>
        <begin position="1211"/>
        <end position="1230"/>
    </location>
</feature>
<dbReference type="PANTHER" id="PTHR24223:SF443">
    <property type="entry name" value="MULTIDRUG-RESISTANCE LIKE PROTEIN 1, ISOFORM I"/>
    <property type="match status" value="1"/>
</dbReference>
<feature type="transmembrane region" description="Helical" evidence="13">
    <location>
        <begin position="607"/>
        <end position="629"/>
    </location>
</feature>
<feature type="transmembrane region" description="Helical" evidence="13">
    <location>
        <begin position="449"/>
        <end position="468"/>
    </location>
</feature>
<evidence type="ECO:0000256" key="4">
    <source>
        <dbReference type="ARBA" id="ARBA00022692"/>
    </source>
</evidence>
<feature type="domain" description="ABC transmembrane type-1" evidence="15">
    <location>
        <begin position="1291"/>
        <end position="1375"/>
    </location>
</feature>
<feature type="region of interest" description="Disordered" evidence="12">
    <location>
        <begin position="977"/>
        <end position="1001"/>
    </location>
</feature>
<keyword evidence="9 13" id="KW-0472">Membrane</keyword>
<evidence type="ECO:0000259" key="14">
    <source>
        <dbReference type="PROSITE" id="PS50893"/>
    </source>
</evidence>
<dbReference type="CDD" id="cd18603">
    <property type="entry name" value="ABC_6TM_MRP1_2_3_6_D2_like"/>
    <property type="match status" value="1"/>
</dbReference>
<keyword evidence="3" id="KW-0813">Transport</keyword>
<dbReference type="SMR" id="B4Q495"/>
<sequence length="2113" mass="237350">MAEDTSSPMDRFCGSTFWNATETWYTNDPDFTPCFEQTALVWTPCAFYWAFVIFDFYYLKASLDRNIPWNKLNVSKALVNLGLLVITALDLIMALVKKGGDSELPLYDLDVWGPIIKFATFLLVFIFIPLNRKYGVQTTGCQFIFWFLLTVLSIPRCRTEVRLDAERQKILNSQQPSEQDFSWEEYQFVSLFIFFTFTSIMLILNCFADGMPRQTKYQRGENEIPELSASFLSRITYQWFDKMALKGYRNPLEEKDLWDLRPQDSCSEVMPIFAHHWNQNVRKNYKNKARVEPKAQFSNGNVTFENPHGEKNGRKKGMASIMPPIYKSFGGVFLFGALMKLFTDTLTFAQPQVLSLIISFVEAQEAEPEWKGILYAVLLFVLAAAQTFILGQYFHRMFIVGLRIRTALINAIYRKALRISNSTKKESTVGEIVNLMAVDAQRFMELTTYLNMIWSAPLQIGLALYFLWQQLGPSVLAGLAVMIILIPVNGVIASRIKTYQIRQMKYKDERVKLMNEVLSGIKVLKLYAWEPSFEKQVLDIRDKEIATLRSTAYLNAGTSFLWSCAPFLVSLVTFATYVLTSEANQLSVEKVLVSIALFDLMKLPLTILPMLSVDIAEVSLVTFATYVLIDENNVLDATKTFVSLSLFNILRFPLTMLPMLITNLVQTQVSVNRINKFLNSEELDPNSVLHDSSKPHPMSIENGEFSWGDEITLRNINIEVKKSSLVALVGTVGSGKSSVVQAFLGEMEKLAGVVNTVGKLAYVPQQAWIQNATVRDNILFGQTYDRKRYNKVIDACALRADIDILSAGDLTEIGEKGINLSGGQKQRISLARAVYSDADLYLLDDPLSAVDAHVGKHIFEEVIGPKGILARKSRVLVTHGVTFLPQVDSIYVMKMGEISESGTFDQLVKNKGAFADFIIQHLQEGNEEEEELNQIKRQISSTGDVPELLGTVEKAIKLARTESLSDSISVTSADSLMGRGGSLRRRTKRQDSHDSVASAASLKKKQEVEGKLIETEKSQTGGVEFAVYKHYIKSVGIFLSVATLVLNFVFQAFQIGSNLWLTQWANDQNVANDTGLRDMYLGVYGAFGFGQVATNFFSSLAISLGCLKCSQLLHQTLLYYNLRWPMELFDTTPLGRIVNRFSKDIDTIDNVLPFNIRVVIVVTGYLSTLILSLGCVYSARYMHNVLLHGTLRWPMEMFDITPLGRIVNLTSYFFCSLTLALGCIFCSKVLHETLLSYVFRWPMELFDTTPLGRVVNRFSKDVDTIDNVLPMLWRMVISQAFAHLNRFTLHAVLSKYLSGLALAIGGLHCSMNVFNKLLNTGLKWPMELFDTTPLGRILSRYSKDVDTVDSVLPAITVQLLNTCVLAYFAVVIVYLGGFQAAKTIHNELLAVIIRGSVCRFFDITPIGRLLNSFSGDMDVVDEELPATMDSFMTFIFMLGLCNYGAAISLFTATLHASSRVFHRLFNNIMHCPSEFFDTTPKGRILDRCSSDVNCLDLVMPLNIRMVMSTAFQDKFPLISQVFSYIGSVVIVYLGALIGTRKIFIQLFGNILHAPQAFFDIKPRARILDRLANDIYKLDVVLPELIRVFNSQVFRQFGAPWHSTSLERSFTSFFSDLAPALGSLHAAKVLHSMLLENVLRAPMTMFDTTPVGRILSRFSKDVESVDQKMPQVINDCIWCAFEVLATIVVISLSTPIFLAVIVPIAFLYYFAQRFYVATSRQLMRLESVSRSPIYSHFSETVTGASTIRAYNVGDRFIEESDAKVDKNQVCKYPSVIANRWLAIRLEMVGNLIILFASLFAVLGGQTNPGLVGLSVSYALQVTQTLNWLVRMSSDIETNIVSVERIKEYGETKQEAPWELEQDKNKPKNWPQEGRVEFQNFQVRYREGLDLVLRGVSFNIKGGEKVGIVGRTGAGKSSLTLALFRIIEAAGGRISIDGVDIASMGLHMLRSRLTIIPQDPVLFSGSLRINLDPFEIKTDDEIWKALELSHLKSFVKSLAAGLNHEIAEGGENLSVGQRQLVCLARALLRKTKVLVLDEATAAVDLETDDLIQKTIRTEFKECTVLTIAHRLNTILDSDKVIVLDKGQITEFASPTELLDNPKSAFYSMAKDANLV</sequence>
<reference evidence="16 17" key="1">
    <citation type="journal article" date="2007" name="Nature">
        <title>Evolution of genes and genomes on the Drosophila phylogeny.</title>
        <authorList>
            <consortium name="Drosophila 12 Genomes Consortium"/>
            <person name="Clark A.G."/>
            <person name="Eisen M.B."/>
            <person name="Smith D.R."/>
            <person name="Bergman C.M."/>
            <person name="Oliver B."/>
            <person name="Markow T.A."/>
            <person name="Kaufman T.C."/>
            <person name="Kellis M."/>
            <person name="Gelbart W."/>
            <person name="Iyer V.N."/>
            <person name="Pollard D.A."/>
            <person name="Sackton T.B."/>
            <person name="Larracuente A.M."/>
            <person name="Singh N.D."/>
            <person name="Abad J.P."/>
            <person name="Abt D.N."/>
            <person name="Adryan B."/>
            <person name="Aguade M."/>
            <person name="Akashi H."/>
            <person name="Anderson W.W."/>
            <person name="Aquadro C.F."/>
            <person name="Ardell D.H."/>
            <person name="Arguello R."/>
            <person name="Artieri C.G."/>
            <person name="Barbash D.A."/>
            <person name="Barker D."/>
            <person name="Barsanti P."/>
            <person name="Batterham P."/>
            <person name="Batzoglou S."/>
            <person name="Begun D."/>
            <person name="Bhutkar A."/>
            <person name="Blanco E."/>
            <person name="Bosak S.A."/>
            <person name="Bradley R.K."/>
            <person name="Brand A.D."/>
            <person name="Brent M.R."/>
            <person name="Brooks A.N."/>
            <person name="Brown R.H."/>
            <person name="Butlin R.K."/>
            <person name="Caggese C."/>
            <person name="Calvi B.R."/>
            <person name="Bernardo de Carvalho A."/>
            <person name="Caspi A."/>
            <person name="Castrezana S."/>
            <person name="Celniker S.E."/>
            <person name="Chang J.L."/>
            <person name="Chapple C."/>
            <person name="Chatterji S."/>
            <person name="Chinwalla A."/>
            <person name="Civetta A."/>
            <person name="Clifton S.W."/>
            <person name="Comeron J.M."/>
            <person name="Costello J.C."/>
            <person name="Coyne J.A."/>
            <person name="Daub J."/>
            <person name="David R.G."/>
            <person name="Delcher A.L."/>
            <person name="Delehaunty K."/>
            <person name="Do C.B."/>
            <person name="Ebling H."/>
            <person name="Edwards K."/>
            <person name="Eickbush T."/>
            <person name="Evans J.D."/>
            <person name="Filipski A."/>
            <person name="Findeiss S."/>
            <person name="Freyhult E."/>
            <person name="Fulton L."/>
            <person name="Fulton R."/>
            <person name="Garcia A.C."/>
            <person name="Gardiner A."/>
            <person name="Garfield D.A."/>
            <person name="Garvin B.E."/>
            <person name="Gibson G."/>
            <person name="Gilbert D."/>
            <person name="Gnerre S."/>
            <person name="Godfrey J."/>
            <person name="Good R."/>
            <person name="Gotea V."/>
            <person name="Gravely B."/>
            <person name="Greenberg A.J."/>
            <person name="Griffiths-Jones S."/>
            <person name="Gross S."/>
            <person name="Guigo R."/>
            <person name="Gustafson E.A."/>
            <person name="Haerty W."/>
            <person name="Hahn M.W."/>
            <person name="Halligan D.L."/>
            <person name="Halpern A.L."/>
            <person name="Halter G.M."/>
            <person name="Han M.V."/>
            <person name="Heger A."/>
            <person name="Hillier L."/>
            <person name="Hinrichs A.S."/>
            <person name="Holmes I."/>
            <person name="Hoskins R.A."/>
            <person name="Hubisz M.J."/>
            <person name="Hultmark D."/>
            <person name="Huntley M.A."/>
            <person name="Jaffe D.B."/>
            <person name="Jagadeeshan S."/>
            <person name="Jeck W.R."/>
            <person name="Johnson J."/>
            <person name="Jones C.D."/>
            <person name="Jordan W.C."/>
            <person name="Karpen G.H."/>
            <person name="Kataoka E."/>
            <person name="Keightley P.D."/>
            <person name="Kheradpour P."/>
            <person name="Kirkness E.F."/>
            <person name="Koerich L.B."/>
            <person name="Kristiansen K."/>
            <person name="Kudrna D."/>
            <person name="Kulathinal R.J."/>
            <person name="Kumar S."/>
            <person name="Kwok R."/>
            <person name="Lander E."/>
            <person name="Langley C.H."/>
            <person name="Lapoint R."/>
            <person name="Lazzaro B.P."/>
            <person name="Lee S.J."/>
            <person name="Levesque L."/>
            <person name="Li R."/>
            <person name="Lin C.F."/>
            <person name="Lin M.F."/>
            <person name="Lindblad-Toh K."/>
            <person name="Llopart A."/>
            <person name="Long M."/>
            <person name="Low L."/>
            <person name="Lozovsky E."/>
            <person name="Lu J."/>
            <person name="Luo M."/>
            <person name="Machado C.A."/>
            <person name="Makalowski W."/>
            <person name="Marzo M."/>
            <person name="Matsuda M."/>
            <person name="Matzkin L."/>
            <person name="McAllister B."/>
            <person name="McBride C.S."/>
            <person name="McKernan B."/>
            <person name="McKernan K."/>
            <person name="Mendez-Lago M."/>
            <person name="Minx P."/>
            <person name="Mollenhauer M.U."/>
            <person name="Montooth K."/>
            <person name="Mount S.M."/>
            <person name="Mu X."/>
            <person name="Myers E."/>
            <person name="Negre B."/>
            <person name="Newfeld S."/>
            <person name="Nielsen R."/>
            <person name="Noor M.A."/>
            <person name="O'Grady P."/>
            <person name="Pachter L."/>
            <person name="Papaceit M."/>
            <person name="Parisi M.J."/>
            <person name="Parisi M."/>
            <person name="Parts L."/>
            <person name="Pedersen J.S."/>
            <person name="Pesole G."/>
            <person name="Phillippy A.M."/>
            <person name="Ponting C.P."/>
            <person name="Pop M."/>
            <person name="Porcelli D."/>
            <person name="Powell J.R."/>
            <person name="Prohaska S."/>
            <person name="Pruitt K."/>
            <person name="Puig M."/>
            <person name="Quesneville H."/>
            <person name="Ram K.R."/>
            <person name="Rand D."/>
            <person name="Rasmussen M.D."/>
            <person name="Reed L.K."/>
            <person name="Reenan R."/>
            <person name="Reily A."/>
            <person name="Remington K.A."/>
            <person name="Rieger T.T."/>
            <person name="Ritchie M.G."/>
            <person name="Robin C."/>
            <person name="Rogers Y.H."/>
            <person name="Rohde C."/>
            <person name="Rozas J."/>
            <person name="Rubenfield M.J."/>
            <person name="Ruiz A."/>
            <person name="Russo S."/>
            <person name="Salzberg S.L."/>
            <person name="Sanchez-Gracia A."/>
            <person name="Saranga D.J."/>
            <person name="Sato H."/>
            <person name="Schaeffer S.W."/>
            <person name="Schatz M.C."/>
            <person name="Schlenke T."/>
            <person name="Schwartz R."/>
            <person name="Segarra C."/>
            <person name="Singh R.S."/>
            <person name="Sirot L."/>
            <person name="Sirota M."/>
            <person name="Sisneros N.B."/>
            <person name="Smith C.D."/>
            <person name="Smith T.F."/>
            <person name="Spieth J."/>
            <person name="Stage D.E."/>
            <person name="Stark A."/>
            <person name="Stephan W."/>
            <person name="Strausberg R.L."/>
            <person name="Strempel S."/>
            <person name="Sturgill D."/>
            <person name="Sutton G."/>
            <person name="Sutton G.G."/>
            <person name="Tao W."/>
            <person name="Teichmann S."/>
            <person name="Tobari Y.N."/>
            <person name="Tomimura Y."/>
            <person name="Tsolas J.M."/>
            <person name="Valente V.L."/>
            <person name="Venter E."/>
            <person name="Venter J.C."/>
            <person name="Vicario S."/>
            <person name="Vieira F.G."/>
            <person name="Vilella A.J."/>
            <person name="Villasante A."/>
            <person name="Walenz B."/>
            <person name="Wang J."/>
            <person name="Wasserman M."/>
            <person name="Watts T."/>
            <person name="Wilson D."/>
            <person name="Wilson R.K."/>
            <person name="Wing R.A."/>
            <person name="Wolfner M.F."/>
            <person name="Wong A."/>
            <person name="Wong G.K."/>
            <person name="Wu C.I."/>
            <person name="Wu G."/>
            <person name="Yamamoto D."/>
            <person name="Yang H.P."/>
            <person name="Yang S.P."/>
            <person name="Yorke J.A."/>
            <person name="Yoshida K."/>
            <person name="Zdobnov E."/>
            <person name="Zhang P."/>
            <person name="Zhang Y."/>
            <person name="Zimin A.V."/>
            <person name="Baldwin J."/>
            <person name="Abdouelleil A."/>
            <person name="Abdulkadir J."/>
            <person name="Abebe A."/>
            <person name="Abera B."/>
            <person name="Abreu J."/>
            <person name="Acer S.C."/>
            <person name="Aftuck L."/>
            <person name="Alexander A."/>
            <person name="An P."/>
            <person name="Anderson E."/>
            <person name="Anderson S."/>
            <person name="Arachi H."/>
            <person name="Azer M."/>
            <person name="Bachantsang P."/>
            <person name="Barry A."/>
            <person name="Bayul T."/>
            <person name="Berlin A."/>
            <person name="Bessette D."/>
            <person name="Bloom T."/>
            <person name="Blye J."/>
            <person name="Boguslavskiy L."/>
            <person name="Bonnet C."/>
            <person name="Boukhgalter B."/>
            <person name="Bourzgui I."/>
            <person name="Brown A."/>
            <person name="Cahill P."/>
            <person name="Channer S."/>
            <person name="Cheshatsang Y."/>
            <person name="Chuda L."/>
            <person name="Citroen M."/>
            <person name="Collymore A."/>
            <person name="Cooke P."/>
            <person name="Costello M."/>
            <person name="D'Aco K."/>
            <person name="Daza R."/>
            <person name="De Haan G."/>
            <person name="DeGray S."/>
            <person name="DeMaso C."/>
            <person name="Dhargay N."/>
            <person name="Dooley K."/>
            <person name="Dooley E."/>
            <person name="Doricent M."/>
            <person name="Dorje P."/>
            <person name="Dorjee K."/>
            <person name="Dupes A."/>
            <person name="Elong R."/>
            <person name="Falk J."/>
            <person name="Farina A."/>
            <person name="Faro S."/>
            <person name="Ferguson D."/>
            <person name="Fisher S."/>
            <person name="Foley C.D."/>
            <person name="Franke A."/>
            <person name="Friedrich D."/>
            <person name="Gadbois L."/>
            <person name="Gearin G."/>
            <person name="Gearin C.R."/>
            <person name="Giannoukos G."/>
            <person name="Goode T."/>
            <person name="Graham J."/>
            <person name="Grandbois E."/>
            <person name="Grewal S."/>
            <person name="Gyaltsen K."/>
            <person name="Hafez N."/>
            <person name="Hagos B."/>
            <person name="Hall J."/>
            <person name="Henson C."/>
            <person name="Hollinger A."/>
            <person name="Honan T."/>
            <person name="Huard M.D."/>
            <person name="Hughes L."/>
            <person name="Hurhula B."/>
            <person name="Husby M.E."/>
            <person name="Kamat A."/>
            <person name="Kanga B."/>
            <person name="Kashin S."/>
            <person name="Khazanovich D."/>
            <person name="Kisner P."/>
            <person name="Lance K."/>
            <person name="Lara M."/>
            <person name="Lee W."/>
            <person name="Lennon N."/>
            <person name="Letendre F."/>
            <person name="LeVine R."/>
            <person name="Lipovsky A."/>
            <person name="Liu X."/>
            <person name="Liu J."/>
            <person name="Liu S."/>
            <person name="Lokyitsang T."/>
            <person name="Lokyitsang Y."/>
            <person name="Lubonja R."/>
            <person name="Lui A."/>
            <person name="MacDonald P."/>
            <person name="Magnisalis V."/>
            <person name="Maru K."/>
            <person name="Matthews C."/>
            <person name="McCusker W."/>
            <person name="McDonough S."/>
            <person name="Mehta T."/>
            <person name="Meldrim J."/>
            <person name="Meneus L."/>
            <person name="Mihai O."/>
            <person name="Mihalev A."/>
            <person name="Mihova T."/>
            <person name="Mittelman R."/>
            <person name="Mlenga V."/>
            <person name="Montmayeur A."/>
            <person name="Mulrain L."/>
            <person name="Navidi A."/>
            <person name="Naylor J."/>
            <person name="Negash T."/>
            <person name="Nguyen T."/>
            <person name="Nguyen N."/>
            <person name="Nicol R."/>
            <person name="Norbu C."/>
            <person name="Norbu N."/>
            <person name="Novod N."/>
            <person name="O'Neill B."/>
            <person name="Osman S."/>
            <person name="Markiewicz E."/>
            <person name="Oyono O.L."/>
            <person name="Patti C."/>
            <person name="Phunkhang P."/>
            <person name="Pierre F."/>
            <person name="Priest M."/>
            <person name="Raghuraman S."/>
            <person name="Rege F."/>
            <person name="Reyes R."/>
            <person name="Rise C."/>
            <person name="Rogov P."/>
            <person name="Ross K."/>
            <person name="Ryan E."/>
            <person name="Settipalli S."/>
            <person name="Shea T."/>
            <person name="Sherpa N."/>
            <person name="Shi L."/>
            <person name="Shih D."/>
            <person name="Sparrow T."/>
            <person name="Spaulding J."/>
            <person name="Stalker J."/>
            <person name="Stange-Thomann N."/>
            <person name="Stavropoulos S."/>
            <person name="Stone C."/>
            <person name="Strader C."/>
            <person name="Tesfaye S."/>
            <person name="Thomson T."/>
            <person name="Thoulutsang Y."/>
            <person name="Thoulutsang D."/>
            <person name="Topham K."/>
            <person name="Topping I."/>
            <person name="Tsamla T."/>
            <person name="Vassiliev H."/>
            <person name="Vo A."/>
            <person name="Wangchuk T."/>
            <person name="Wangdi T."/>
            <person name="Weiand M."/>
            <person name="Wilkinson J."/>
            <person name="Wilson A."/>
            <person name="Yadav S."/>
            <person name="Young G."/>
            <person name="Yu Q."/>
            <person name="Zembek L."/>
            <person name="Zhong D."/>
            <person name="Zimmer A."/>
            <person name="Zwirko Z."/>
            <person name="Jaffe D.B."/>
            <person name="Alvarez P."/>
            <person name="Brockman W."/>
            <person name="Butler J."/>
            <person name="Chin C."/>
            <person name="Gnerre S."/>
            <person name="Grabherr M."/>
            <person name="Kleber M."/>
            <person name="Mauceli E."/>
            <person name="MacCallum I."/>
        </authorList>
    </citation>
    <scope>NUCLEOTIDE SEQUENCE [LARGE SCALE GENOMIC DNA]</scope>
    <source>
        <strain evidence="17">white501</strain>
    </source>
</reference>
<evidence type="ECO:0000313" key="17">
    <source>
        <dbReference type="Proteomes" id="UP000000304"/>
    </source>
</evidence>
<dbReference type="CDD" id="cd03244">
    <property type="entry name" value="ABCC_MRP_domain2"/>
    <property type="match status" value="1"/>
</dbReference>
<feature type="transmembrane region" description="Helical" evidence="13">
    <location>
        <begin position="1351"/>
        <end position="1376"/>
    </location>
</feature>
<dbReference type="PROSITE" id="PS50929">
    <property type="entry name" value="ABC_TM1F"/>
    <property type="match status" value="6"/>
</dbReference>
<dbReference type="OMA" id="CFETGMR"/>
<feature type="domain" description="ABC transmembrane type-1" evidence="15">
    <location>
        <begin position="334"/>
        <end position="617"/>
    </location>
</feature>
<evidence type="ECO:0000256" key="3">
    <source>
        <dbReference type="ARBA" id="ARBA00022448"/>
    </source>
</evidence>
<organism evidence="16 17">
    <name type="scientific">Drosophila simulans</name>
    <name type="common">Fruit fly</name>
    <dbReference type="NCBI Taxonomy" id="7240"/>
    <lineage>
        <taxon>Eukaryota</taxon>
        <taxon>Metazoa</taxon>
        <taxon>Ecdysozoa</taxon>
        <taxon>Arthropoda</taxon>
        <taxon>Hexapoda</taxon>
        <taxon>Insecta</taxon>
        <taxon>Pterygota</taxon>
        <taxon>Neoptera</taxon>
        <taxon>Endopterygota</taxon>
        <taxon>Diptera</taxon>
        <taxon>Brachycera</taxon>
        <taxon>Muscomorpha</taxon>
        <taxon>Ephydroidea</taxon>
        <taxon>Drosophilidae</taxon>
        <taxon>Drosophila</taxon>
        <taxon>Sophophora</taxon>
    </lineage>
</organism>
<dbReference type="Pfam" id="PF00005">
    <property type="entry name" value="ABC_tran"/>
    <property type="match status" value="2"/>
</dbReference>
<feature type="transmembrane region" description="Helical" evidence="13">
    <location>
        <begin position="373"/>
        <end position="395"/>
    </location>
</feature>
<feature type="transmembrane region" description="Helical" evidence="13">
    <location>
        <begin position="324"/>
        <end position="342"/>
    </location>
</feature>
<feature type="transmembrane region" description="Helical" evidence="13">
    <location>
        <begin position="1296"/>
        <end position="1314"/>
    </location>
</feature>
<dbReference type="HOGENOM" id="CLU_000604_27_3_1"/>
<feature type="domain" description="ABC transmembrane type-1" evidence="15">
    <location>
        <begin position="1607"/>
        <end position="1836"/>
    </location>
</feature>
<evidence type="ECO:0000256" key="13">
    <source>
        <dbReference type="SAM" id="Phobius"/>
    </source>
</evidence>
<dbReference type="GO" id="GO:0016887">
    <property type="term" value="F:ATP hydrolysis activity"/>
    <property type="evidence" value="ECO:0007669"/>
    <property type="project" value="InterPro"/>
</dbReference>
<feature type="transmembrane region" description="Helical" evidence="13">
    <location>
        <begin position="1430"/>
        <end position="1454"/>
    </location>
</feature>
<dbReference type="EC" id="7.6.2.3" evidence="10"/>
<keyword evidence="8 13" id="KW-1133">Transmembrane helix</keyword>
<comment type="catalytic activity">
    <reaction evidence="11">
        <text>leukotriene C4(in) + ATP + H2O = leukotriene C4(out) + ADP + phosphate + H(+)</text>
        <dbReference type="Rhea" id="RHEA:38963"/>
        <dbReference type="ChEBI" id="CHEBI:15377"/>
        <dbReference type="ChEBI" id="CHEBI:15378"/>
        <dbReference type="ChEBI" id="CHEBI:30616"/>
        <dbReference type="ChEBI" id="CHEBI:43474"/>
        <dbReference type="ChEBI" id="CHEBI:57973"/>
        <dbReference type="ChEBI" id="CHEBI:456216"/>
    </reaction>
    <physiologicalReaction direction="left-to-right" evidence="11">
        <dbReference type="Rhea" id="RHEA:38964"/>
    </physiologicalReaction>
</comment>
<dbReference type="PANTHER" id="PTHR24223">
    <property type="entry name" value="ATP-BINDING CASSETTE SUB-FAMILY C"/>
    <property type="match status" value="1"/>
</dbReference>
<dbReference type="Pfam" id="PF00664">
    <property type="entry name" value="ABC_membrane"/>
    <property type="match status" value="7"/>
</dbReference>
<dbReference type="PROSITE" id="PS00211">
    <property type="entry name" value="ABC_TRANSPORTER_1"/>
    <property type="match status" value="2"/>
</dbReference>
<comment type="subcellular location">
    <subcellularLocation>
        <location evidence="1">Vacuole membrane</location>
        <topology evidence="1">Multi-pass membrane protein</topology>
    </subcellularLocation>
</comment>
<protein>
    <recommendedName>
        <fullName evidence="10">ABC-type glutathione-S-conjugate transporter</fullName>
        <ecNumber evidence="10">7.6.2.3</ecNumber>
    </recommendedName>
</protein>
<gene>
    <name evidence="16" type="primary">Dsim\GD23852</name>
    <name evidence="16" type="ORF">Dsim_GD23852</name>
</gene>
<proteinExistence type="inferred from homology"/>
<dbReference type="GO" id="GO:0005524">
    <property type="term" value="F:ATP binding"/>
    <property type="evidence" value="ECO:0007669"/>
    <property type="project" value="UniProtKB-KW"/>
</dbReference>
<feature type="transmembrane region" description="Helical" evidence="13">
    <location>
        <begin position="1515"/>
        <end position="1537"/>
    </location>
</feature>
<dbReference type="InterPro" id="IPR003439">
    <property type="entry name" value="ABC_transporter-like_ATP-bd"/>
</dbReference>
<name>B4Q495_DROSI</name>
<evidence type="ECO:0000256" key="2">
    <source>
        <dbReference type="ARBA" id="ARBA00009726"/>
    </source>
</evidence>
<feature type="transmembrane region" description="Helical" evidence="13">
    <location>
        <begin position="1388"/>
        <end position="1410"/>
    </location>
</feature>
<dbReference type="SMART" id="SM00382">
    <property type="entry name" value="AAA"/>
    <property type="match status" value="2"/>
</dbReference>
<feature type="transmembrane region" description="Helical" evidence="13">
    <location>
        <begin position="39"/>
        <end position="58"/>
    </location>
</feature>
<dbReference type="CDD" id="cd18595">
    <property type="entry name" value="ABC_6TM_MRP1_2_3_6_D1_like"/>
    <property type="match status" value="1"/>
</dbReference>
<dbReference type="FunFam" id="1.20.1560.10:FF:000001">
    <property type="entry name" value="ATP-binding cassette subfamily C member 1"/>
    <property type="match status" value="1"/>
</dbReference>
<dbReference type="Pfam" id="PF24357">
    <property type="entry name" value="TMD0_ABC"/>
    <property type="match status" value="1"/>
</dbReference>
<feature type="transmembrane region" description="Helical" evidence="13">
    <location>
        <begin position="1780"/>
        <end position="1802"/>
    </location>
</feature>
<feature type="domain" description="ABC transmembrane type-1" evidence="15">
    <location>
        <begin position="1431"/>
        <end position="1512"/>
    </location>
</feature>
<dbReference type="InterPro" id="IPR017871">
    <property type="entry name" value="ABC_transporter-like_CS"/>
</dbReference>
<keyword evidence="5" id="KW-0677">Repeat</keyword>
<dbReference type="OrthoDB" id="6500128at2759"/>
<keyword evidence="17" id="KW-1185">Reference proteome</keyword>
<feature type="transmembrane region" description="Helical" evidence="13">
    <location>
        <begin position="1158"/>
        <end position="1179"/>
    </location>
</feature>
<evidence type="ECO:0000256" key="8">
    <source>
        <dbReference type="ARBA" id="ARBA00022989"/>
    </source>
</evidence>
<feature type="domain" description="ABC transmembrane type-1" evidence="15">
    <location>
        <begin position="1230"/>
        <end position="1278"/>
    </location>
</feature>
<evidence type="ECO:0000256" key="10">
    <source>
        <dbReference type="ARBA" id="ARBA00024220"/>
    </source>
</evidence>
<dbReference type="EMBL" id="CM000361">
    <property type="protein sequence ID" value="EDX04845.1"/>
    <property type="molecule type" value="Genomic_DNA"/>
</dbReference>
<feature type="domain" description="ABC transporter" evidence="14">
    <location>
        <begin position="698"/>
        <end position="920"/>
    </location>
</feature>
<feature type="transmembrane region" description="Helical" evidence="13">
    <location>
        <begin position="1682"/>
        <end position="1710"/>
    </location>
</feature>
<feature type="transmembrane region" description="Helical" evidence="13">
    <location>
        <begin position="186"/>
        <end position="208"/>
    </location>
</feature>
<dbReference type="FunFam" id="3.40.50.300:FF:000074">
    <property type="entry name" value="Multidrug resistance-associated protein 5 isoform 1"/>
    <property type="match status" value="1"/>
</dbReference>
<feature type="domain" description="ABC transmembrane type-1" evidence="15">
    <location>
        <begin position="1041"/>
        <end position="1160"/>
    </location>
</feature>
<feature type="transmembrane region" description="Helical" evidence="13">
    <location>
        <begin position="1037"/>
        <end position="1061"/>
    </location>
</feature>
<evidence type="ECO:0000313" key="16">
    <source>
        <dbReference type="EMBL" id="EDX04845.1"/>
    </source>
</evidence>
<evidence type="ECO:0000256" key="5">
    <source>
        <dbReference type="ARBA" id="ARBA00022737"/>
    </source>
</evidence>
<keyword evidence="6" id="KW-0547">Nucleotide-binding</keyword>
<evidence type="ECO:0000256" key="6">
    <source>
        <dbReference type="ARBA" id="ARBA00022741"/>
    </source>
</evidence>
<feature type="transmembrane region" description="Helical" evidence="13">
    <location>
        <begin position="78"/>
        <end position="96"/>
    </location>
</feature>
<dbReference type="InterPro" id="IPR003593">
    <property type="entry name" value="AAA+_ATPase"/>
</dbReference>
<dbReference type="PhylomeDB" id="B4Q495"/>
<dbReference type="STRING" id="7240.B4Q495"/>
<keyword evidence="4 13" id="KW-0812">Transmembrane</keyword>
<dbReference type="FunFam" id="3.40.50.300:FF:000812">
    <property type="entry name" value="multidrug resistance-associated protein 1 isoform X15"/>
    <property type="match status" value="1"/>
</dbReference>
<dbReference type="GO" id="GO:0005774">
    <property type="term" value="C:vacuolar membrane"/>
    <property type="evidence" value="ECO:0007669"/>
    <property type="project" value="UniProtKB-SubCell"/>
</dbReference>
<feature type="transmembrane region" description="Helical" evidence="13">
    <location>
        <begin position="135"/>
        <end position="154"/>
    </location>
</feature>
<dbReference type="InterPro" id="IPR011527">
    <property type="entry name" value="ABC1_TM_dom"/>
</dbReference>
<dbReference type="GO" id="GO:0015431">
    <property type="term" value="F:ABC-type glutathione S-conjugate transporter activity"/>
    <property type="evidence" value="ECO:0007669"/>
    <property type="project" value="UniProtKB-EC"/>
</dbReference>
<accession>B4Q495</accession>
<dbReference type="PROSITE" id="PS50893">
    <property type="entry name" value="ABC_TRANSPORTER_2"/>
    <property type="match status" value="2"/>
</dbReference>
<feature type="transmembrane region" description="Helical" evidence="13">
    <location>
        <begin position="1081"/>
        <end position="1107"/>
    </location>
</feature>
<evidence type="ECO:0000259" key="15">
    <source>
        <dbReference type="PROSITE" id="PS50929"/>
    </source>
</evidence>
<dbReference type="InterPro" id="IPR050173">
    <property type="entry name" value="ABC_transporter_C-like"/>
</dbReference>
<dbReference type="FunFam" id="1.20.1560.10:FF:000041">
    <property type="entry name" value="Multidrug-Resistance like protein 1, isoform C"/>
    <property type="match status" value="1"/>
</dbReference>
<dbReference type="Gene3D" id="3.40.50.300">
    <property type="entry name" value="P-loop containing nucleotide triphosphate hydrolases"/>
    <property type="match status" value="2"/>
</dbReference>